<gene>
    <name evidence="2" type="ORF">PHLCEN_2v8604</name>
</gene>
<feature type="region of interest" description="Disordered" evidence="1">
    <location>
        <begin position="435"/>
        <end position="618"/>
    </location>
</feature>
<feature type="region of interest" description="Disordered" evidence="1">
    <location>
        <begin position="1"/>
        <end position="37"/>
    </location>
</feature>
<feature type="compositionally biased region" description="Low complexity" evidence="1">
    <location>
        <begin position="391"/>
        <end position="418"/>
    </location>
</feature>
<dbReference type="AlphaFoldDB" id="A0A2R6NT49"/>
<dbReference type="Pfam" id="PF11022">
    <property type="entry name" value="ATP19"/>
    <property type="match status" value="1"/>
</dbReference>
<reference evidence="2 3" key="1">
    <citation type="submission" date="2018-02" db="EMBL/GenBank/DDBJ databases">
        <title>Genome sequence of the basidiomycete white-rot fungus Phlebia centrifuga.</title>
        <authorList>
            <person name="Granchi Z."/>
            <person name="Peng M."/>
            <person name="de Vries R.P."/>
            <person name="Hilden K."/>
            <person name="Makela M.R."/>
            <person name="Grigoriev I."/>
            <person name="Riley R."/>
        </authorList>
    </citation>
    <scope>NUCLEOTIDE SEQUENCE [LARGE SCALE GENOMIC DNA]</scope>
    <source>
        <strain evidence="2 3">FBCC195</strain>
    </source>
</reference>
<dbReference type="InterPro" id="IPR021278">
    <property type="entry name" value="ATP19"/>
</dbReference>
<accession>A0A2R6NT49</accession>
<feature type="region of interest" description="Disordered" evidence="1">
    <location>
        <begin position="114"/>
        <end position="418"/>
    </location>
</feature>
<proteinExistence type="predicted"/>
<feature type="compositionally biased region" description="Basic and acidic residues" evidence="1">
    <location>
        <begin position="246"/>
        <end position="258"/>
    </location>
</feature>
<feature type="compositionally biased region" description="Low complexity" evidence="1">
    <location>
        <begin position="435"/>
        <end position="450"/>
    </location>
</feature>
<name>A0A2R6NT49_9APHY</name>
<feature type="compositionally biased region" description="Low complexity" evidence="1">
    <location>
        <begin position="186"/>
        <end position="197"/>
    </location>
</feature>
<protein>
    <submittedName>
        <fullName evidence="2">Uncharacterized protein</fullName>
    </submittedName>
</protein>
<dbReference type="EMBL" id="MLYV02000859">
    <property type="protein sequence ID" value="PSR76181.1"/>
    <property type="molecule type" value="Genomic_DNA"/>
</dbReference>
<feature type="compositionally biased region" description="Low complexity" evidence="1">
    <location>
        <begin position="559"/>
        <end position="607"/>
    </location>
</feature>
<feature type="compositionally biased region" description="Polar residues" evidence="1">
    <location>
        <begin position="373"/>
        <end position="390"/>
    </location>
</feature>
<feature type="compositionally biased region" description="Pro residues" evidence="1">
    <location>
        <begin position="525"/>
        <end position="535"/>
    </location>
</feature>
<feature type="compositionally biased region" description="Basic and acidic residues" evidence="1">
    <location>
        <begin position="334"/>
        <end position="354"/>
    </location>
</feature>
<feature type="compositionally biased region" description="Basic residues" evidence="1">
    <location>
        <begin position="164"/>
        <end position="175"/>
    </location>
</feature>
<feature type="compositionally biased region" description="Polar residues" evidence="1">
    <location>
        <begin position="505"/>
        <end position="515"/>
    </location>
</feature>
<dbReference type="Proteomes" id="UP000186601">
    <property type="component" value="Unassembled WGS sequence"/>
</dbReference>
<organism evidence="2 3">
    <name type="scientific">Hermanssonia centrifuga</name>
    <dbReference type="NCBI Taxonomy" id="98765"/>
    <lineage>
        <taxon>Eukaryota</taxon>
        <taxon>Fungi</taxon>
        <taxon>Dikarya</taxon>
        <taxon>Basidiomycota</taxon>
        <taxon>Agaricomycotina</taxon>
        <taxon>Agaricomycetes</taxon>
        <taxon>Polyporales</taxon>
        <taxon>Meruliaceae</taxon>
        <taxon>Hermanssonia</taxon>
    </lineage>
</organism>
<feature type="compositionally biased region" description="Low complexity" evidence="1">
    <location>
        <begin position="307"/>
        <end position="333"/>
    </location>
</feature>
<evidence type="ECO:0000256" key="1">
    <source>
        <dbReference type="SAM" id="MobiDB-lite"/>
    </source>
</evidence>
<comment type="caution">
    <text evidence="2">The sequence shown here is derived from an EMBL/GenBank/DDBJ whole genome shotgun (WGS) entry which is preliminary data.</text>
</comment>
<evidence type="ECO:0000313" key="2">
    <source>
        <dbReference type="EMBL" id="PSR76181.1"/>
    </source>
</evidence>
<feature type="compositionally biased region" description="Polar residues" evidence="1">
    <location>
        <begin position="142"/>
        <end position="159"/>
    </location>
</feature>
<keyword evidence="3" id="KW-1185">Reference proteome</keyword>
<dbReference type="OrthoDB" id="3255291at2759"/>
<feature type="compositionally biased region" description="Polar residues" evidence="1">
    <location>
        <begin position="260"/>
        <end position="271"/>
    </location>
</feature>
<feature type="compositionally biased region" description="Pro residues" evidence="1">
    <location>
        <begin position="16"/>
        <end position="31"/>
    </location>
</feature>
<sequence length="819" mass="88880">MAGRPAPTGWAGNWPPTAPAGYPGPPPPPPGVDSTRWYSGQWQFNPMFRNTAPAQAQAWAPHPSWGPSATAGANWNPYKRIPNRGDAEYWNTKLSDNPLGLENMIPIEELKKMQEQEQKLHSSAPQTPWFWVPKELKESDENPPSSREGNGTRDSQNAAYPSEHRHHHHDSHRHNSSTIATSNHTQPQQSLRQQVPQTQPPTQAPYPFYNNKPDERRAAESSVPPAVPPPSSAPASVSTFSRHHQHQENQTHTARDVRTVPTNGSSASEQARSQDADQVHAFSSHQQLQPTFSPKIVRTPMHYSGVSSASAAAAASNTSTPTRRSTRDGSTSESRTRRSSTDDSRERRSYRDDSPPPAPHNHGPIYGPATPILSRSGSGANPSSYSDLTPSRQSSLPSLSNSMSSLSVSTAPTSASSNQSLFLSSFSDEPSALLSPLLVNTPTPTTPSKTSPKEVSRSHTYPLLSSSSHTGSFPAIPEERSPTSQPPRTPARTPRPSPSEPMPRTPNSISRSRTYPTMDFTNEPPVIPTPIPSPNPLLGRAPSPSNGSRNPLPPPPHPVAYSVSSASTAAAVSYPQSHSYSRTPPQYTSSPSQSHSRSSVSNSTYSSPGRIQRQSSSRKVRYGFWNQRGDHLIVIPPPSSSHSPSSPTSALNGEQFIVYAPREHANPKELAEYPGPTQGWMNHRGQVIKYDGSVREFPDSLPSRGNPPLRPYEQFVCKPGISEASLGERLFLTNHQSISTIVIFGRAIKNEYLALATLGATGLLASVAMGGSKKEAAGPKTTLEQVKEAVKFNAGSSEEEQLMNSIKNFIAEAEKESKH</sequence>
<feature type="compositionally biased region" description="Polar residues" evidence="1">
    <location>
        <begin position="281"/>
        <end position="292"/>
    </location>
</feature>
<evidence type="ECO:0000313" key="3">
    <source>
        <dbReference type="Proteomes" id="UP000186601"/>
    </source>
</evidence>
<feature type="compositionally biased region" description="Pro residues" evidence="1">
    <location>
        <begin position="484"/>
        <end position="504"/>
    </location>
</feature>
<dbReference type="STRING" id="98765.A0A2R6NT49"/>